<protein>
    <submittedName>
        <fullName evidence="1">Uncharacterized protein</fullName>
    </submittedName>
</protein>
<keyword evidence="2" id="KW-1185">Reference proteome</keyword>
<name>A0A8K0L6E0_9PEZI</name>
<dbReference type="OrthoDB" id="10355255at2759"/>
<evidence type="ECO:0000313" key="1">
    <source>
        <dbReference type="EMBL" id="KAG8630052.1"/>
    </source>
</evidence>
<dbReference type="EMBL" id="JAESVG020000002">
    <property type="protein sequence ID" value="KAG8630052.1"/>
    <property type="molecule type" value="Genomic_DNA"/>
</dbReference>
<gene>
    <name evidence="1" type="ORF">KVT40_001671</name>
</gene>
<comment type="caution">
    <text evidence="1">The sequence shown here is derived from an EMBL/GenBank/DDBJ whole genome shotgun (WGS) entry which is preliminary data.</text>
</comment>
<evidence type="ECO:0000313" key="2">
    <source>
        <dbReference type="Proteomes" id="UP000809789"/>
    </source>
</evidence>
<dbReference type="Proteomes" id="UP000809789">
    <property type="component" value="Unassembled WGS sequence"/>
</dbReference>
<accession>A0A8K0L6E0</accession>
<proteinExistence type="predicted"/>
<organism evidence="1 2">
    <name type="scientific">Elsinoe batatas</name>
    <dbReference type="NCBI Taxonomy" id="2601811"/>
    <lineage>
        <taxon>Eukaryota</taxon>
        <taxon>Fungi</taxon>
        <taxon>Dikarya</taxon>
        <taxon>Ascomycota</taxon>
        <taxon>Pezizomycotina</taxon>
        <taxon>Dothideomycetes</taxon>
        <taxon>Dothideomycetidae</taxon>
        <taxon>Myriangiales</taxon>
        <taxon>Elsinoaceae</taxon>
        <taxon>Elsinoe</taxon>
    </lineage>
</organism>
<dbReference type="AlphaFoldDB" id="A0A8K0L6E0"/>
<reference evidence="1" key="1">
    <citation type="submission" date="2021-07" db="EMBL/GenBank/DDBJ databases">
        <title>Elsinoe batatas strain:CRI-CJ2 Genome sequencing and assembly.</title>
        <authorList>
            <person name="Huang L."/>
        </authorList>
    </citation>
    <scope>NUCLEOTIDE SEQUENCE</scope>
    <source>
        <strain evidence="1">CRI-CJ2</strain>
    </source>
</reference>
<sequence>MCTKDAAGNALDFGPVLTVWLTDFAHAHGNGQQFYYYSTHGHYLYSAPSSASKKISAYTRVGPLSFWVQPLNNASLHELQMGSPDQSATSNPIAADTHKIEAATAITSAGELLDPIRNPSIATNPSIITNPSIVTNPWPSDMGPSDMGPSDMADEVLLAAMGSTSSDHVTSMDDHETMPGGWADTSVGFDINEYLNVDA</sequence>